<evidence type="ECO:0000256" key="1">
    <source>
        <dbReference type="SAM" id="SignalP"/>
    </source>
</evidence>
<evidence type="ECO:0000313" key="3">
    <source>
        <dbReference type="Proteomes" id="UP000245981"/>
    </source>
</evidence>
<gene>
    <name evidence="2" type="ORF">C7431_104187</name>
</gene>
<dbReference type="EMBL" id="QGHF01000004">
    <property type="protein sequence ID" value="PWK97510.1"/>
    <property type="molecule type" value="Genomic_DNA"/>
</dbReference>
<feature type="signal peptide" evidence="1">
    <location>
        <begin position="1"/>
        <end position="24"/>
    </location>
</feature>
<dbReference type="Gene3D" id="2.60.40.1090">
    <property type="entry name" value="Fimbrial-type adhesion domain"/>
    <property type="match status" value="1"/>
</dbReference>
<dbReference type="GO" id="GO:0007155">
    <property type="term" value="P:cell adhesion"/>
    <property type="evidence" value="ECO:0007669"/>
    <property type="project" value="InterPro"/>
</dbReference>
<name>A0A2V2BGV6_9GAMM</name>
<dbReference type="GeneID" id="99737892"/>
<dbReference type="Proteomes" id="UP000245981">
    <property type="component" value="Unassembled WGS sequence"/>
</dbReference>
<dbReference type="GO" id="GO:0009289">
    <property type="term" value="C:pilus"/>
    <property type="evidence" value="ECO:0007669"/>
    <property type="project" value="InterPro"/>
</dbReference>
<evidence type="ECO:0000313" key="2">
    <source>
        <dbReference type="EMBL" id="PWK97510.1"/>
    </source>
</evidence>
<dbReference type="RefSeq" id="WP_063878719.1">
    <property type="nucleotide sequence ID" value="NZ_CP125958.1"/>
</dbReference>
<evidence type="ECO:0008006" key="4">
    <source>
        <dbReference type="Google" id="ProtNLM"/>
    </source>
</evidence>
<dbReference type="InterPro" id="IPR036937">
    <property type="entry name" value="Adhesion_dom_fimbrial_sf"/>
</dbReference>
<comment type="caution">
    <text evidence="2">The sequence shown here is derived from an EMBL/GenBank/DDBJ whole genome shotgun (WGS) entry which is preliminary data.</text>
</comment>
<protein>
    <recommendedName>
        <fullName evidence="4">Type 1 fimbria pilin</fullName>
    </recommendedName>
</protein>
<organism evidence="2 3">
    <name type="scientific">Pantoea allii</name>
    <dbReference type="NCBI Taxonomy" id="574096"/>
    <lineage>
        <taxon>Bacteria</taxon>
        <taxon>Pseudomonadati</taxon>
        <taxon>Pseudomonadota</taxon>
        <taxon>Gammaproteobacteria</taxon>
        <taxon>Enterobacterales</taxon>
        <taxon>Erwiniaceae</taxon>
        <taxon>Pantoea</taxon>
    </lineage>
</organism>
<dbReference type="SUPFAM" id="SSF49401">
    <property type="entry name" value="Bacterial adhesins"/>
    <property type="match status" value="1"/>
</dbReference>
<proteinExistence type="predicted"/>
<dbReference type="InterPro" id="IPR008966">
    <property type="entry name" value="Adhesion_dom_sf"/>
</dbReference>
<feature type="chain" id="PRO_5016144522" description="Type 1 fimbria pilin" evidence="1">
    <location>
        <begin position="25"/>
        <end position="193"/>
    </location>
</feature>
<accession>A0A2V2BGV6</accession>
<keyword evidence="1" id="KW-0732">Signal</keyword>
<sequence length="193" mass="21318">MKKKRRVFLIAILMMLQFSSNSFAFSNSMSDGINDGCQNQVDSDGIVTGSCGFSAFVVMKTKLETAPWCIINNNESMNVVFDAVDPYKISSGLYKKTLEYDFICSDATPGYNVFFKLEGINAAGFEDEQTIQTSVNGLGMQILMDGIPMKVHEKKLINMVSPPLLEVLLVRQPTKTLEGDEFSGTASMTVVYD</sequence>
<dbReference type="AlphaFoldDB" id="A0A2V2BGV6"/>
<reference evidence="2 3" key="1">
    <citation type="submission" date="2018-05" db="EMBL/GenBank/DDBJ databases">
        <title>Genomic Encyclopedia of Type Strains, Phase IV (KMG-V): Genome sequencing to study the core and pangenomes of soil and plant-associated prokaryotes.</title>
        <authorList>
            <person name="Whitman W."/>
        </authorList>
    </citation>
    <scope>NUCLEOTIDE SEQUENCE [LARGE SCALE GENOMIC DNA]</scope>
    <source>
        <strain evidence="2 3">PNA 200-10</strain>
    </source>
</reference>